<dbReference type="SMART" id="SM00177">
    <property type="entry name" value="ARF"/>
    <property type="match status" value="1"/>
</dbReference>
<dbReference type="PROSITE" id="PS51417">
    <property type="entry name" value="ARF"/>
    <property type="match status" value="1"/>
</dbReference>
<dbReference type="SMART" id="SM00174">
    <property type="entry name" value="RHO"/>
    <property type="match status" value="1"/>
</dbReference>
<gene>
    <name evidence="10" type="ORF">POCTA_138.1.T1180028</name>
</gene>
<dbReference type="NCBIfam" id="TIGR00231">
    <property type="entry name" value="small_GTP"/>
    <property type="match status" value="1"/>
</dbReference>
<dbReference type="GO" id="GO:0015031">
    <property type="term" value="P:protein transport"/>
    <property type="evidence" value="ECO:0007669"/>
    <property type="project" value="UniProtKB-KW"/>
</dbReference>
<name>A0A8S1XCR4_PAROT</name>
<comment type="function">
    <text evidence="7">Protein transport. Probably involved in vesicular traffic from ER to Golgi.</text>
</comment>
<dbReference type="SMART" id="SM00176">
    <property type="entry name" value="RAN"/>
    <property type="match status" value="1"/>
</dbReference>
<comment type="similarity">
    <text evidence="1">Belongs to the small GTPase superfamily. Rab family.</text>
</comment>
<dbReference type="InterPro" id="IPR001806">
    <property type="entry name" value="Small_GTPase"/>
</dbReference>
<dbReference type="PROSITE" id="PS51420">
    <property type="entry name" value="RHO"/>
    <property type="match status" value="1"/>
</dbReference>
<organism evidence="10 11">
    <name type="scientific">Paramecium octaurelia</name>
    <dbReference type="NCBI Taxonomy" id="43137"/>
    <lineage>
        <taxon>Eukaryota</taxon>
        <taxon>Sar</taxon>
        <taxon>Alveolata</taxon>
        <taxon>Ciliophora</taxon>
        <taxon>Intramacronucleata</taxon>
        <taxon>Oligohymenophorea</taxon>
        <taxon>Peniculida</taxon>
        <taxon>Parameciidae</taxon>
        <taxon>Paramecium</taxon>
    </lineage>
</organism>
<evidence type="ECO:0000256" key="7">
    <source>
        <dbReference type="ARBA" id="ARBA00053444"/>
    </source>
</evidence>
<dbReference type="Pfam" id="PF00071">
    <property type="entry name" value="Ras"/>
    <property type="match status" value="1"/>
</dbReference>
<dbReference type="EMBL" id="CAJJDP010000118">
    <property type="protein sequence ID" value="CAD8198870.1"/>
    <property type="molecule type" value="Genomic_DNA"/>
</dbReference>
<reference evidence="10" key="1">
    <citation type="submission" date="2021-01" db="EMBL/GenBank/DDBJ databases">
        <authorList>
            <consortium name="Genoscope - CEA"/>
            <person name="William W."/>
        </authorList>
    </citation>
    <scope>NUCLEOTIDE SEQUENCE</scope>
</reference>
<evidence type="ECO:0000256" key="8">
    <source>
        <dbReference type="ARBA" id="ARBA00067099"/>
    </source>
</evidence>
<accession>A0A8S1XCR4</accession>
<keyword evidence="3" id="KW-0813">Transport</keyword>
<dbReference type="Proteomes" id="UP000683925">
    <property type="component" value="Unassembled WGS sequence"/>
</dbReference>
<evidence type="ECO:0000256" key="9">
    <source>
        <dbReference type="ARBA" id="ARBA00081865"/>
    </source>
</evidence>
<dbReference type="PANTHER" id="PTHR47980">
    <property type="entry name" value="LD44762P"/>
    <property type="match status" value="1"/>
</dbReference>
<dbReference type="PROSITE" id="PS51421">
    <property type="entry name" value="RAS"/>
    <property type="match status" value="1"/>
</dbReference>
<proteinExistence type="inferred from homology"/>
<dbReference type="GO" id="GO:0005525">
    <property type="term" value="F:GTP binding"/>
    <property type="evidence" value="ECO:0007669"/>
    <property type="project" value="UniProtKB-KW"/>
</dbReference>
<protein>
    <recommendedName>
        <fullName evidence="8">Ras-related protein Rab-1</fullName>
    </recommendedName>
    <alternativeName>
        <fullName evidence="9">Small GTP-binding protein rab1</fullName>
    </alternativeName>
</protein>
<dbReference type="SMART" id="SM00173">
    <property type="entry name" value="RAS"/>
    <property type="match status" value="1"/>
</dbReference>
<evidence type="ECO:0000256" key="4">
    <source>
        <dbReference type="ARBA" id="ARBA00023134"/>
    </source>
</evidence>
<comment type="caution">
    <text evidence="10">The sequence shown here is derived from an EMBL/GenBank/DDBJ whole genome shotgun (WGS) entry which is preliminary data.</text>
</comment>
<dbReference type="InterPro" id="IPR005225">
    <property type="entry name" value="Small_GTP-bd"/>
</dbReference>
<dbReference type="SMART" id="SM00175">
    <property type="entry name" value="RAB"/>
    <property type="match status" value="1"/>
</dbReference>
<evidence type="ECO:0000256" key="3">
    <source>
        <dbReference type="ARBA" id="ARBA00022927"/>
    </source>
</evidence>
<keyword evidence="11" id="KW-1185">Reference proteome</keyword>
<evidence type="ECO:0000256" key="5">
    <source>
        <dbReference type="ARBA" id="ARBA00023288"/>
    </source>
</evidence>
<evidence type="ECO:0000313" key="10">
    <source>
        <dbReference type="EMBL" id="CAD8198870.1"/>
    </source>
</evidence>
<dbReference type="OMA" id="MSRQGNS"/>
<evidence type="ECO:0000256" key="1">
    <source>
        <dbReference type="ARBA" id="ARBA00006270"/>
    </source>
</evidence>
<dbReference type="AlphaFoldDB" id="A0A8S1XCR4"/>
<evidence type="ECO:0000256" key="2">
    <source>
        <dbReference type="ARBA" id="ARBA00022741"/>
    </source>
</evidence>
<dbReference type="GO" id="GO:0003924">
    <property type="term" value="F:GTPase activity"/>
    <property type="evidence" value="ECO:0007669"/>
    <property type="project" value="InterPro"/>
</dbReference>
<dbReference type="PROSITE" id="PS51419">
    <property type="entry name" value="RAB"/>
    <property type="match status" value="1"/>
</dbReference>
<keyword evidence="3" id="KW-0653">Protein transport</keyword>
<keyword evidence="4" id="KW-0342">GTP-binding</keyword>
<evidence type="ECO:0000256" key="6">
    <source>
        <dbReference type="ARBA" id="ARBA00023289"/>
    </source>
</evidence>
<keyword evidence="6" id="KW-0636">Prenylation</keyword>
<sequence length="208" mass="23477">MSRQGNSQDYDWLVKVIVIGDSGVGKTNVLSQFCDSKFSITHMTTLGVDFKIKTIEADGKKLKLQIWDTAGQERFRTITKTYYKGAQGVILTYSVIDRQSFYNVDGWLKSIQENTNSNDVQLVLLGNKADMSAERQVTLEEGMKLSQQFNIPFFETSAKSNMNINEAFQNLSQRIIQTLSKIQANDETHNLNIKQTGGKEKPKSDICC</sequence>
<evidence type="ECO:0000313" key="11">
    <source>
        <dbReference type="Proteomes" id="UP000683925"/>
    </source>
</evidence>
<dbReference type="CDD" id="cd00154">
    <property type="entry name" value="Rab"/>
    <property type="match status" value="1"/>
</dbReference>
<dbReference type="FunFam" id="3.40.50.300:FF:001018">
    <property type="entry name" value="Rab family GTPase"/>
    <property type="match status" value="1"/>
</dbReference>
<dbReference type="InterPro" id="IPR050305">
    <property type="entry name" value="Small_GTPase_Rab"/>
</dbReference>
<dbReference type="OrthoDB" id="9989112at2759"/>
<keyword evidence="2" id="KW-0547">Nucleotide-binding</keyword>
<keyword evidence="5" id="KW-0449">Lipoprotein</keyword>